<evidence type="ECO:0008006" key="3">
    <source>
        <dbReference type="Google" id="ProtNLM"/>
    </source>
</evidence>
<reference evidence="1 2" key="1">
    <citation type="submission" date="2021-03" db="EMBL/GenBank/DDBJ databases">
        <title>Whole genome sequence of Jiella sp. MQZ13P-4.</title>
        <authorList>
            <person name="Tuo L."/>
        </authorList>
    </citation>
    <scope>NUCLEOTIDE SEQUENCE [LARGE SCALE GENOMIC DNA]</scope>
    <source>
        <strain evidence="1 2">MQZ13P-4</strain>
    </source>
</reference>
<comment type="caution">
    <text evidence="1">The sequence shown here is derived from an EMBL/GenBank/DDBJ whole genome shotgun (WGS) entry which is preliminary data.</text>
</comment>
<accession>A0ABS3J5H8</accession>
<organism evidence="1 2">
    <name type="scientific">Jiella sonneratiae</name>
    <dbReference type="NCBI Taxonomy" id="2816856"/>
    <lineage>
        <taxon>Bacteria</taxon>
        <taxon>Pseudomonadati</taxon>
        <taxon>Pseudomonadota</taxon>
        <taxon>Alphaproteobacteria</taxon>
        <taxon>Hyphomicrobiales</taxon>
        <taxon>Aurantimonadaceae</taxon>
        <taxon>Jiella</taxon>
    </lineage>
</organism>
<dbReference type="EMBL" id="JAFMPY010000016">
    <property type="protein sequence ID" value="MBO0904918.1"/>
    <property type="molecule type" value="Genomic_DNA"/>
</dbReference>
<keyword evidence="2" id="KW-1185">Reference proteome</keyword>
<name>A0ABS3J5H8_9HYPH</name>
<proteinExistence type="predicted"/>
<evidence type="ECO:0000313" key="2">
    <source>
        <dbReference type="Proteomes" id="UP000664288"/>
    </source>
</evidence>
<sequence length="73" mass="7945">MRISVSVETRRARKNFRQLVDEALSRARAGLPPRRIEGLPRTSNLGKSADAQAIMTGFEEAPPPSGSLAPDRS</sequence>
<dbReference type="Proteomes" id="UP000664288">
    <property type="component" value="Unassembled WGS sequence"/>
</dbReference>
<protein>
    <recommendedName>
        <fullName evidence="3">Antitoxin</fullName>
    </recommendedName>
</protein>
<dbReference type="RefSeq" id="WP_207351563.1">
    <property type="nucleotide sequence ID" value="NZ_JAFMPY010000016.1"/>
</dbReference>
<gene>
    <name evidence="1" type="ORF">J1C47_14830</name>
</gene>
<evidence type="ECO:0000313" key="1">
    <source>
        <dbReference type="EMBL" id="MBO0904918.1"/>
    </source>
</evidence>